<organism evidence="2 3">
    <name type="scientific">Butyricicoccus pullicaecorum</name>
    <dbReference type="NCBI Taxonomy" id="501571"/>
    <lineage>
        <taxon>Bacteria</taxon>
        <taxon>Bacillati</taxon>
        <taxon>Bacillota</taxon>
        <taxon>Clostridia</taxon>
        <taxon>Eubacteriales</taxon>
        <taxon>Butyricicoccaceae</taxon>
        <taxon>Butyricicoccus</taxon>
    </lineage>
</organism>
<name>A0A1Y4L4J9_9FIRM</name>
<protein>
    <recommendedName>
        <fullName evidence="1">HTH lysR-type domain-containing protein</fullName>
    </recommendedName>
</protein>
<dbReference type="InterPro" id="IPR036388">
    <property type="entry name" value="WH-like_DNA-bd_sf"/>
</dbReference>
<dbReference type="Gene3D" id="1.10.10.10">
    <property type="entry name" value="Winged helix-like DNA-binding domain superfamily/Winged helix DNA-binding domain"/>
    <property type="match status" value="1"/>
</dbReference>
<dbReference type="GO" id="GO:0003700">
    <property type="term" value="F:DNA-binding transcription factor activity"/>
    <property type="evidence" value="ECO:0007669"/>
    <property type="project" value="InterPro"/>
</dbReference>
<dbReference type="SUPFAM" id="SSF46785">
    <property type="entry name" value="Winged helix' DNA-binding domain"/>
    <property type="match status" value="1"/>
</dbReference>
<evidence type="ECO:0000313" key="2">
    <source>
        <dbReference type="EMBL" id="OUP51707.1"/>
    </source>
</evidence>
<dbReference type="AlphaFoldDB" id="A0A1Y4L4J9"/>
<dbReference type="InterPro" id="IPR036390">
    <property type="entry name" value="WH_DNA-bd_sf"/>
</dbReference>
<dbReference type="EMBL" id="NFKK01000018">
    <property type="protein sequence ID" value="OUP51707.1"/>
    <property type="molecule type" value="Genomic_DNA"/>
</dbReference>
<feature type="domain" description="HTH lysR-type" evidence="1">
    <location>
        <begin position="29"/>
        <end position="87"/>
    </location>
</feature>
<dbReference type="RefSeq" id="WP_087374173.1">
    <property type="nucleotide sequence ID" value="NZ_NFKK01000018.1"/>
</dbReference>
<dbReference type="Proteomes" id="UP000195897">
    <property type="component" value="Unassembled WGS sequence"/>
</dbReference>
<evidence type="ECO:0000313" key="3">
    <source>
        <dbReference type="Proteomes" id="UP000195897"/>
    </source>
</evidence>
<gene>
    <name evidence="2" type="ORF">B5F17_12025</name>
</gene>
<accession>A0A1Y4L4J9</accession>
<dbReference type="Pfam" id="PF00126">
    <property type="entry name" value="HTH_1"/>
    <property type="match status" value="1"/>
</dbReference>
<comment type="caution">
    <text evidence="2">The sequence shown here is derived from an EMBL/GenBank/DDBJ whole genome shotgun (WGS) entry which is preliminary data.</text>
</comment>
<proteinExistence type="predicted"/>
<dbReference type="PANTHER" id="PTHR30432:SF1">
    <property type="entry name" value="DNA-BINDING TRANSCRIPTIONAL DUAL REGULATOR MODE"/>
    <property type="match status" value="1"/>
</dbReference>
<evidence type="ECO:0000259" key="1">
    <source>
        <dbReference type="Pfam" id="PF00126"/>
    </source>
</evidence>
<dbReference type="InterPro" id="IPR000847">
    <property type="entry name" value="LysR_HTH_N"/>
</dbReference>
<sequence length="115" mass="12320">MAHQITADATLRILSDGVKAFGPGIAQLLEGIEKYGSLRRSAAEMGMSYNKAWNIVKGSEACLGCTLIERRIGGARGGGAVLTQEGRDLLTRYRAFEKAGKQALLDLAAQYFEGV</sequence>
<dbReference type="InterPro" id="IPR051815">
    <property type="entry name" value="Molybdate_resp_trans_reg"/>
</dbReference>
<reference evidence="3" key="1">
    <citation type="submission" date="2017-04" db="EMBL/GenBank/DDBJ databases">
        <title>Function of individual gut microbiota members based on whole genome sequencing of pure cultures obtained from chicken caecum.</title>
        <authorList>
            <person name="Medvecky M."/>
            <person name="Cejkova D."/>
            <person name="Polansky O."/>
            <person name="Karasova D."/>
            <person name="Kubasova T."/>
            <person name="Cizek A."/>
            <person name="Rychlik I."/>
        </authorList>
    </citation>
    <scope>NUCLEOTIDE SEQUENCE [LARGE SCALE GENOMIC DNA]</scope>
    <source>
        <strain evidence="3">An180</strain>
    </source>
</reference>
<dbReference type="PANTHER" id="PTHR30432">
    <property type="entry name" value="TRANSCRIPTIONAL REGULATOR MODE"/>
    <property type="match status" value="1"/>
</dbReference>